<evidence type="ECO:0000313" key="3">
    <source>
        <dbReference type="EMBL" id="SUQ15904.1"/>
    </source>
</evidence>
<dbReference type="GO" id="GO:0005829">
    <property type="term" value="C:cytosol"/>
    <property type="evidence" value="ECO:0007669"/>
    <property type="project" value="TreeGrafter"/>
</dbReference>
<reference evidence="4" key="1">
    <citation type="submission" date="2017-07" db="EMBL/GenBank/DDBJ databases">
        <authorList>
            <person name="Varghese N."/>
            <person name="Submissions S."/>
        </authorList>
    </citation>
    <scope>NUCLEOTIDE SEQUENCE [LARGE SCALE GENOMIC DNA]</scope>
    <source>
        <strain evidence="4">NLAE-zl-C134</strain>
    </source>
</reference>
<dbReference type="Proteomes" id="UP000254051">
    <property type="component" value="Unassembled WGS sequence"/>
</dbReference>
<keyword evidence="4" id="KW-1185">Reference proteome</keyword>
<dbReference type="InterPro" id="IPR050523">
    <property type="entry name" value="AKR_Detox_Biosynth"/>
</dbReference>
<sequence length="321" mass="37159">MKKIRIPGTELELSPLGMGCENAGLKWEGKDAEYLFDAFLDIGGNVYDTARVYSDWIPPETGRSERVLGEWIAAGKKRDQMVLITKGGHPDITGLRPDIHKSRMSEEDMRHDLELSLKTLRTDYIDLYFYHRDDKTIPVETLIETMQQFVKEGKIRYYACSNWSSDRIREADTYCRKQGYRSFVANQVLYNLGSQFMKPLADDTLAYMDEEMKEYHRGNPPNLAMPYMGICNGFFHNFVEKGAHAVEESPYYTEGNIRLANQVKILMEKYNATVMQVVLGFFTCQDFQCLPLYGPRNVENLKEAMRTFDIPFEKTDYKAEV</sequence>
<evidence type="ECO:0000256" key="1">
    <source>
        <dbReference type="ARBA" id="ARBA00023002"/>
    </source>
</evidence>
<feature type="domain" description="NADP-dependent oxidoreductase" evidence="2">
    <location>
        <begin position="16"/>
        <end position="318"/>
    </location>
</feature>
<gene>
    <name evidence="3" type="ORF">SAMN05216529_11814</name>
</gene>
<dbReference type="EMBL" id="UHJJ01000018">
    <property type="protein sequence ID" value="SUQ15904.1"/>
    <property type="molecule type" value="Genomic_DNA"/>
</dbReference>
<dbReference type="InterPro" id="IPR036812">
    <property type="entry name" value="NAD(P)_OxRdtase_dom_sf"/>
</dbReference>
<protein>
    <submittedName>
        <fullName evidence="3">Predicted oxidoreductase</fullName>
    </submittedName>
</protein>
<evidence type="ECO:0000259" key="2">
    <source>
        <dbReference type="Pfam" id="PF00248"/>
    </source>
</evidence>
<keyword evidence="1" id="KW-0560">Oxidoreductase</keyword>
<accession>A0A315ZPF4</accession>
<organism evidence="3 4">
    <name type="scientific">Faecalicatena contorta</name>
    <dbReference type="NCBI Taxonomy" id="39482"/>
    <lineage>
        <taxon>Bacteria</taxon>
        <taxon>Bacillati</taxon>
        <taxon>Bacillota</taxon>
        <taxon>Clostridia</taxon>
        <taxon>Lachnospirales</taxon>
        <taxon>Lachnospiraceae</taxon>
        <taxon>Faecalicatena</taxon>
    </lineage>
</organism>
<evidence type="ECO:0000313" key="4">
    <source>
        <dbReference type="Proteomes" id="UP000254051"/>
    </source>
</evidence>
<proteinExistence type="predicted"/>
<name>A0A315ZPF4_9FIRM</name>
<dbReference type="InterPro" id="IPR023210">
    <property type="entry name" value="NADP_OxRdtase_dom"/>
</dbReference>
<dbReference type="GO" id="GO:0016491">
    <property type="term" value="F:oxidoreductase activity"/>
    <property type="evidence" value="ECO:0007669"/>
    <property type="project" value="UniProtKB-KW"/>
</dbReference>
<dbReference type="PANTHER" id="PTHR43364:SF4">
    <property type="entry name" value="NAD(P)-LINKED OXIDOREDUCTASE SUPERFAMILY PROTEIN"/>
    <property type="match status" value="1"/>
</dbReference>
<dbReference type="CDD" id="cd19082">
    <property type="entry name" value="AKR_AKR10A1_2"/>
    <property type="match status" value="1"/>
</dbReference>
<dbReference type="Gene3D" id="3.20.20.100">
    <property type="entry name" value="NADP-dependent oxidoreductase domain"/>
    <property type="match status" value="1"/>
</dbReference>
<dbReference type="RefSeq" id="WP_109714139.1">
    <property type="nucleotide sequence ID" value="NZ_QGDS01000018.1"/>
</dbReference>
<dbReference type="PANTHER" id="PTHR43364">
    <property type="entry name" value="NADH-SPECIFIC METHYLGLYOXAL REDUCTASE-RELATED"/>
    <property type="match status" value="1"/>
</dbReference>
<dbReference type="SUPFAM" id="SSF51430">
    <property type="entry name" value="NAD(P)-linked oxidoreductase"/>
    <property type="match status" value="1"/>
</dbReference>
<dbReference type="Pfam" id="PF00248">
    <property type="entry name" value="Aldo_ket_red"/>
    <property type="match status" value="1"/>
</dbReference>
<dbReference type="AlphaFoldDB" id="A0A315ZPF4"/>
<dbReference type="OrthoDB" id="9804790at2"/>